<gene>
    <name evidence="4" type="ORF">LT40_08610</name>
</gene>
<evidence type="ECO:0000313" key="4">
    <source>
        <dbReference type="EMBL" id="AIS17458.1"/>
    </source>
</evidence>
<reference evidence="4 5" key="1">
    <citation type="journal article" date="2015" name="J. Biotechnol.">
        <title>Complete genome sequence of Pseudomonas rhizosphaerae IH5T (=DSM 16299T), a phosphate-solubilizing rhizobacterium for bacterial biofertilizer.</title>
        <authorList>
            <person name="Kwak Y."/>
            <person name="Jung B.K."/>
            <person name="Shin J.H."/>
        </authorList>
    </citation>
    <scope>NUCLEOTIDE SEQUENCE [LARGE SCALE GENOMIC DNA]</scope>
    <source>
        <strain evidence="4">DSM 16299</strain>
    </source>
</reference>
<dbReference type="PANTHER" id="PTHR30386:SF24">
    <property type="entry name" value="MULTIDRUG RESISTANCE EFFLUX PUMP"/>
    <property type="match status" value="1"/>
</dbReference>
<dbReference type="InterPro" id="IPR058625">
    <property type="entry name" value="MdtA-like_BSH"/>
</dbReference>
<name>A0A089YM37_9PSED</name>
<dbReference type="HOGENOM" id="CLU_018816_15_1_6"/>
<dbReference type="InterPro" id="IPR050739">
    <property type="entry name" value="MFP"/>
</dbReference>
<evidence type="ECO:0000313" key="5">
    <source>
        <dbReference type="Proteomes" id="UP000029499"/>
    </source>
</evidence>
<dbReference type="KEGG" id="prh:LT40_08610"/>
<protein>
    <submittedName>
        <fullName evidence="4">DSBA oxidoreductase</fullName>
    </submittedName>
</protein>
<dbReference type="SUPFAM" id="SSF111369">
    <property type="entry name" value="HlyD-like secretion proteins"/>
    <property type="match status" value="2"/>
</dbReference>
<evidence type="ECO:0000259" key="3">
    <source>
        <dbReference type="Pfam" id="PF25917"/>
    </source>
</evidence>
<dbReference type="Gene3D" id="1.10.287.470">
    <property type="entry name" value="Helix hairpin bin"/>
    <property type="match status" value="1"/>
</dbReference>
<proteinExistence type="inferred from homology"/>
<evidence type="ECO:0000256" key="1">
    <source>
        <dbReference type="ARBA" id="ARBA00009477"/>
    </source>
</evidence>
<sequence length="346" mass="37250">MTPATKHRTAVSLIVAAIFVCAAYGLYHVLHSDGLQRTDDAYIRADSVLVAPRVAGVVTEVLVQDNQSVKAGQLLARLDPRDYRASVAAARADVSAAQAQVKNLRASIERQAAVIDQTSAATRATAASLKFAQANAQRYRNLSNAGAGTQEERQKAEAELQGWEASRDRDAASRVAAQRTLDVLKAELEVAQAALDKDRSALEQAELNLSYTQILAPVDGMIGQRSVRVGAYVAPGRPLLALVPLHEAFVVANFRETQLAHMHANQRVDIQVDSIPDQIFQGHIDSVAPATGLSFAQISPDNATGNFTKVVQRIPVKVVFEADQPHLDRLRVGLSVIASVDTTQEP</sequence>
<dbReference type="STRING" id="216142.LT40_08610"/>
<dbReference type="Gene3D" id="2.40.30.170">
    <property type="match status" value="1"/>
</dbReference>
<dbReference type="eggNOG" id="COG1566">
    <property type="taxonomic scope" value="Bacteria"/>
</dbReference>
<dbReference type="PANTHER" id="PTHR30386">
    <property type="entry name" value="MEMBRANE FUSION SUBUNIT OF EMRAB-TOLC MULTIDRUG EFFLUX PUMP"/>
    <property type="match status" value="1"/>
</dbReference>
<comment type="similarity">
    <text evidence="1">Belongs to the membrane fusion protein (MFP) (TC 8.A.1) family.</text>
</comment>
<evidence type="ECO:0000256" key="2">
    <source>
        <dbReference type="SAM" id="MobiDB-lite"/>
    </source>
</evidence>
<accession>A0A089YM37</accession>
<dbReference type="OrthoDB" id="9811754at2"/>
<dbReference type="PRINTS" id="PR01490">
    <property type="entry name" value="RTXTOXIND"/>
</dbReference>
<feature type="domain" description="Multidrug resistance protein MdtA-like barrel-sandwich hybrid" evidence="3">
    <location>
        <begin position="48"/>
        <end position="240"/>
    </location>
</feature>
<dbReference type="EMBL" id="CP009533">
    <property type="protein sequence ID" value="AIS17458.1"/>
    <property type="molecule type" value="Genomic_DNA"/>
</dbReference>
<dbReference type="Gene3D" id="2.40.50.100">
    <property type="match status" value="1"/>
</dbReference>
<dbReference type="Proteomes" id="UP000029499">
    <property type="component" value="Chromosome"/>
</dbReference>
<organism evidence="4 5">
    <name type="scientific">Pseudomonas rhizosphaerae</name>
    <dbReference type="NCBI Taxonomy" id="216142"/>
    <lineage>
        <taxon>Bacteria</taxon>
        <taxon>Pseudomonadati</taxon>
        <taxon>Pseudomonadota</taxon>
        <taxon>Gammaproteobacteria</taxon>
        <taxon>Pseudomonadales</taxon>
        <taxon>Pseudomonadaceae</taxon>
        <taxon>Pseudomonas</taxon>
    </lineage>
</organism>
<dbReference type="AlphaFoldDB" id="A0A089YM37"/>
<dbReference type="RefSeq" id="WP_043188840.1">
    <property type="nucleotide sequence ID" value="NZ_CP009533.1"/>
</dbReference>
<keyword evidence="5" id="KW-1185">Reference proteome</keyword>
<feature type="region of interest" description="Disordered" evidence="2">
    <location>
        <begin position="144"/>
        <end position="165"/>
    </location>
</feature>
<dbReference type="Pfam" id="PF25917">
    <property type="entry name" value="BSH_RND"/>
    <property type="match status" value="1"/>
</dbReference>